<dbReference type="EMBL" id="DSLG01000008">
    <property type="protein sequence ID" value="HEA87661.1"/>
    <property type="molecule type" value="Genomic_DNA"/>
</dbReference>
<organism evidence="2">
    <name type="scientific">candidate division WOR-3 bacterium</name>
    <dbReference type="NCBI Taxonomy" id="2052148"/>
    <lineage>
        <taxon>Bacteria</taxon>
        <taxon>Bacteria division WOR-3</taxon>
    </lineage>
</organism>
<feature type="chain" id="PRO_5039820227" description="Bacterial surface antigen (D15) domain-containing protein" evidence="1">
    <location>
        <begin position="19"/>
        <end position="376"/>
    </location>
</feature>
<dbReference type="Gene3D" id="2.40.160.60">
    <property type="entry name" value="Outer membrane protein transport protein (OMPP1/FadL/TodX)"/>
    <property type="match status" value="1"/>
</dbReference>
<evidence type="ECO:0000313" key="3">
    <source>
        <dbReference type="EMBL" id="HEE18437.1"/>
    </source>
</evidence>
<dbReference type="EMBL" id="DSTU01000004">
    <property type="protein sequence ID" value="HFJ53500.1"/>
    <property type="molecule type" value="Genomic_DNA"/>
</dbReference>
<reference evidence="2" key="1">
    <citation type="journal article" date="2020" name="mSystems">
        <title>Genome- and Community-Level Interaction Insights into Carbon Utilization and Element Cycling Functions of Hydrothermarchaeota in Hydrothermal Sediment.</title>
        <authorList>
            <person name="Zhou Z."/>
            <person name="Liu Y."/>
            <person name="Xu W."/>
            <person name="Pan J."/>
            <person name="Luo Z.H."/>
            <person name="Li M."/>
        </authorList>
    </citation>
    <scope>NUCLEOTIDE SEQUENCE [LARGE SCALE GENOMIC DNA]</scope>
    <source>
        <strain evidence="3">SpSt-236</strain>
        <strain evidence="2">SpSt-265</strain>
        <strain evidence="4">SpSt-465</strain>
    </source>
</reference>
<evidence type="ECO:0000313" key="4">
    <source>
        <dbReference type="EMBL" id="HFJ53500.1"/>
    </source>
</evidence>
<name>A0A7C1SDX4_UNCW3</name>
<dbReference type="EMBL" id="DSKA01000196">
    <property type="protein sequence ID" value="HEE18437.1"/>
    <property type="molecule type" value="Genomic_DNA"/>
</dbReference>
<gene>
    <name evidence="3" type="ORF">ENP62_02660</name>
    <name evidence="2" type="ORF">ENP94_06615</name>
    <name evidence="4" type="ORF">ENS16_02265</name>
</gene>
<protein>
    <recommendedName>
        <fullName evidence="5">Bacterial surface antigen (D15) domain-containing protein</fullName>
    </recommendedName>
</protein>
<accession>A0A7C1SDX4</accession>
<evidence type="ECO:0008006" key="5">
    <source>
        <dbReference type="Google" id="ProtNLM"/>
    </source>
</evidence>
<feature type="signal peptide" evidence="1">
    <location>
        <begin position="1"/>
        <end position="18"/>
    </location>
</feature>
<keyword evidence="1" id="KW-0732">Signal</keyword>
<proteinExistence type="predicted"/>
<sequence>MKSIALLLLIFTALTAQSFFNPNGLGEVALPADARFIALGNPSALTPGNPGNYLDLIQTRIKLSLAGTGLTARQHSYQRALGTVRPTGVYAAVPLPTHTRLLLSIDSRFNQDFDVWSESLADTATRFHIVSRGGIHSFNLGVSQPLFNRLCLGAQFQQLIGGSRENWHYWAEGIVATDTIEIDYLARTFRLGATARLARLTLTGFYDLPFQLTATRFKHLHGVASDALRNYQIHLPATLNFGLSAGPFYKTQISTGFELRNWTSATIDDLPAGYQNVWRASIGIEYEQFPGYPFRLGYSTGRWYCSTVAGGRISESAVHFGTGLLLPKFGTLDIAGEVIFRKGETPAGFISETAGRLHLTIAYEELWKKRTRHWGY</sequence>
<dbReference type="AlphaFoldDB" id="A0A7C1SDX4"/>
<evidence type="ECO:0000256" key="1">
    <source>
        <dbReference type="SAM" id="SignalP"/>
    </source>
</evidence>
<comment type="caution">
    <text evidence="2">The sequence shown here is derived from an EMBL/GenBank/DDBJ whole genome shotgun (WGS) entry which is preliminary data.</text>
</comment>
<evidence type="ECO:0000313" key="2">
    <source>
        <dbReference type="EMBL" id="HEA87661.1"/>
    </source>
</evidence>